<dbReference type="GO" id="GO:0061711">
    <property type="term" value="F:tRNA N(6)-L-threonylcarbamoyladenine synthase activity"/>
    <property type="evidence" value="ECO:0007669"/>
    <property type="project" value="UniProtKB-EC"/>
</dbReference>
<dbReference type="CDD" id="cd24133">
    <property type="entry name" value="ASKHA_NBD_TsaD_bac"/>
    <property type="match status" value="1"/>
</dbReference>
<dbReference type="NCBIfam" id="TIGR03723">
    <property type="entry name" value="T6A_TsaD_YgjD"/>
    <property type="match status" value="1"/>
</dbReference>
<dbReference type="AlphaFoldDB" id="A0A7T6Z1F5"/>
<gene>
    <name evidence="8 10" type="primary">tsaD</name>
    <name evidence="10" type="ORF">HUG15_06290</name>
</gene>
<dbReference type="InterPro" id="IPR017861">
    <property type="entry name" value="KAE1/TsaD"/>
</dbReference>
<dbReference type="NCBIfam" id="TIGR00329">
    <property type="entry name" value="gcp_kae1"/>
    <property type="match status" value="1"/>
</dbReference>
<accession>A0A7T6Z1F5</accession>
<dbReference type="PANTHER" id="PTHR11735:SF6">
    <property type="entry name" value="TRNA N6-ADENOSINE THREONYLCARBAMOYLTRANSFERASE, MITOCHONDRIAL"/>
    <property type="match status" value="1"/>
</dbReference>
<proteinExistence type="inferred from homology"/>
<evidence type="ECO:0000256" key="8">
    <source>
        <dbReference type="HAMAP-Rule" id="MF_01445"/>
    </source>
</evidence>
<dbReference type="Pfam" id="PF00814">
    <property type="entry name" value="TsaD"/>
    <property type="match status" value="1"/>
</dbReference>
<feature type="binding site" evidence="8">
    <location>
        <position position="276"/>
    </location>
    <ligand>
        <name>substrate</name>
    </ligand>
</feature>
<comment type="similarity">
    <text evidence="8">Belongs to the KAE1 / TsaD family.</text>
</comment>
<feature type="binding site" evidence="8">
    <location>
        <position position="187"/>
    </location>
    <ligand>
        <name>substrate</name>
    </ligand>
</feature>
<dbReference type="GO" id="GO:0002949">
    <property type="term" value="P:tRNA threonylcarbamoyladenosine modification"/>
    <property type="evidence" value="ECO:0007669"/>
    <property type="project" value="UniProtKB-UniRule"/>
</dbReference>
<evidence type="ECO:0000256" key="2">
    <source>
        <dbReference type="ARBA" id="ARBA00022679"/>
    </source>
</evidence>
<keyword evidence="5 8" id="KW-0408">Iron</keyword>
<dbReference type="Proteomes" id="UP000595823">
    <property type="component" value="Chromosome"/>
</dbReference>
<dbReference type="HAMAP" id="MF_01445">
    <property type="entry name" value="TsaD"/>
    <property type="match status" value="1"/>
</dbReference>
<reference evidence="10 11" key="1">
    <citation type="submission" date="2020-06" db="EMBL/GenBank/DDBJ databases">
        <title>Genomic analysis of Salicibibacter sp. NKC5-3.</title>
        <authorList>
            <person name="Oh Y.J."/>
        </authorList>
    </citation>
    <scope>NUCLEOTIDE SEQUENCE [LARGE SCALE GENOMIC DNA]</scope>
    <source>
        <strain evidence="10 11">NKC5-3</strain>
    </source>
</reference>
<feature type="domain" description="Gcp-like" evidence="9">
    <location>
        <begin position="27"/>
        <end position="311"/>
    </location>
</feature>
<comment type="cofactor">
    <cofactor evidence="8">
        <name>Fe(2+)</name>
        <dbReference type="ChEBI" id="CHEBI:29033"/>
    </cofactor>
    <text evidence="8">Binds 1 Fe(2+) ion per subunit.</text>
</comment>
<dbReference type="RefSeq" id="WP_200127854.1">
    <property type="nucleotide sequence ID" value="NZ_CP054705.1"/>
</dbReference>
<evidence type="ECO:0000313" key="11">
    <source>
        <dbReference type="Proteomes" id="UP000595823"/>
    </source>
</evidence>
<name>A0A7T6Z1F5_9BACI</name>
<feature type="binding site" evidence="8">
    <location>
        <position position="170"/>
    </location>
    <ligand>
        <name>substrate</name>
    </ligand>
</feature>
<dbReference type="Gene3D" id="3.30.420.40">
    <property type="match status" value="2"/>
</dbReference>
<keyword evidence="3 8" id="KW-0819">tRNA processing</keyword>
<dbReference type="EC" id="2.3.1.234" evidence="8"/>
<comment type="catalytic activity">
    <reaction evidence="7 8">
        <text>L-threonylcarbamoyladenylate + adenosine(37) in tRNA = N(6)-L-threonylcarbamoyladenosine(37) in tRNA + AMP + H(+)</text>
        <dbReference type="Rhea" id="RHEA:37059"/>
        <dbReference type="Rhea" id="RHEA-COMP:10162"/>
        <dbReference type="Rhea" id="RHEA-COMP:10163"/>
        <dbReference type="ChEBI" id="CHEBI:15378"/>
        <dbReference type="ChEBI" id="CHEBI:73682"/>
        <dbReference type="ChEBI" id="CHEBI:74411"/>
        <dbReference type="ChEBI" id="CHEBI:74418"/>
        <dbReference type="ChEBI" id="CHEBI:456215"/>
        <dbReference type="EC" id="2.3.1.234"/>
    </reaction>
</comment>
<comment type="subcellular location">
    <subcellularLocation>
        <location evidence="8">Cytoplasm</location>
    </subcellularLocation>
</comment>
<dbReference type="FunFam" id="3.30.420.40:FF:000040">
    <property type="entry name" value="tRNA N6-adenosine threonylcarbamoyltransferase"/>
    <property type="match status" value="1"/>
</dbReference>
<evidence type="ECO:0000256" key="4">
    <source>
        <dbReference type="ARBA" id="ARBA00022723"/>
    </source>
</evidence>
<dbReference type="InterPro" id="IPR017860">
    <property type="entry name" value="Peptidase_M22_CS"/>
</dbReference>
<feature type="binding site" evidence="8">
    <location>
        <begin position="137"/>
        <end position="141"/>
    </location>
    <ligand>
        <name>substrate</name>
    </ligand>
</feature>
<keyword evidence="6 8" id="KW-0012">Acyltransferase</keyword>
<feature type="binding site" evidence="8">
    <location>
        <position position="183"/>
    </location>
    <ligand>
        <name>substrate</name>
    </ligand>
</feature>
<feature type="binding site" evidence="8">
    <location>
        <position position="115"/>
    </location>
    <ligand>
        <name>Fe cation</name>
        <dbReference type="ChEBI" id="CHEBI:24875"/>
    </ligand>
</feature>
<sequence>MNDNPRILAIETSCDETAAAVVEGGKNIISNVVASQMDIHRRFGGVVPEVASRHHVENMTAVIEEALVSADMDYKDLDAIAVTEGPGLVGALLVGVNTAKALAYAHNLPLLPVHHIAGHIHAAELVGNMAYPAMALVVSGGHTSLIYLPEEGKYETIGETRDDAVGEAYDKVARTLELPYPGGPEIDRLAAEGEVSIDFPRAWLENGSYDFSFSGLKSAVLNAVHNAEQRGEKLVPENVAASFQASVVDVLVERAERAASEYEVKQLIVTGGVAANRALREAMRHSFPSDGEVELIIPPLSLCTDNAAMIGAAANIAWKKGERAGYDLNGEPGLALG</sequence>
<dbReference type="KEGG" id="scia:HUG15_06290"/>
<feature type="binding site" evidence="8">
    <location>
        <position position="305"/>
    </location>
    <ligand>
        <name>Fe cation</name>
        <dbReference type="ChEBI" id="CHEBI:24875"/>
    </ligand>
</feature>
<dbReference type="PRINTS" id="PR00789">
    <property type="entry name" value="OSIALOPTASE"/>
</dbReference>
<evidence type="ECO:0000256" key="7">
    <source>
        <dbReference type="ARBA" id="ARBA00048117"/>
    </source>
</evidence>
<dbReference type="EMBL" id="CP054705">
    <property type="protein sequence ID" value="QQK75240.1"/>
    <property type="molecule type" value="Genomic_DNA"/>
</dbReference>
<dbReference type="InterPro" id="IPR022450">
    <property type="entry name" value="TsaD"/>
</dbReference>
<dbReference type="InterPro" id="IPR043129">
    <property type="entry name" value="ATPase_NBD"/>
</dbReference>
<evidence type="ECO:0000313" key="10">
    <source>
        <dbReference type="EMBL" id="QQK75240.1"/>
    </source>
</evidence>
<evidence type="ECO:0000259" key="9">
    <source>
        <dbReference type="Pfam" id="PF00814"/>
    </source>
</evidence>
<dbReference type="InterPro" id="IPR000905">
    <property type="entry name" value="Gcp-like_dom"/>
</dbReference>
<comment type="function">
    <text evidence="8">Required for the formation of a threonylcarbamoyl group on adenosine at position 37 (t(6)A37) in tRNAs that read codons beginning with adenine. Is involved in the transfer of the threonylcarbamoyl moiety of threonylcarbamoyl-AMP (TC-AMP) to the N6 group of A37, together with TsaE and TsaB. TsaD likely plays a direct catalytic role in this reaction.</text>
</comment>
<keyword evidence="1 8" id="KW-0963">Cytoplasm</keyword>
<protein>
    <recommendedName>
        <fullName evidence="8">tRNA N6-adenosine threonylcarbamoyltransferase</fullName>
        <ecNumber evidence="8">2.3.1.234</ecNumber>
    </recommendedName>
    <alternativeName>
        <fullName evidence="8">N6-L-threonylcarbamoyladenine synthase</fullName>
        <shortName evidence="8">t(6)A synthase</shortName>
    </alternativeName>
    <alternativeName>
        <fullName evidence="8">t(6)A37 threonylcarbamoyladenosine biosynthesis protein TsaD</fullName>
    </alternativeName>
    <alternativeName>
        <fullName evidence="8">tRNA threonylcarbamoyladenosine biosynthesis protein TsaD</fullName>
    </alternativeName>
</protein>
<keyword evidence="4 8" id="KW-0479">Metal-binding</keyword>
<dbReference type="SUPFAM" id="SSF53067">
    <property type="entry name" value="Actin-like ATPase domain"/>
    <property type="match status" value="2"/>
</dbReference>
<evidence type="ECO:0000256" key="3">
    <source>
        <dbReference type="ARBA" id="ARBA00022694"/>
    </source>
</evidence>
<keyword evidence="2 8" id="KW-0808">Transferase</keyword>
<organism evidence="10 11">
    <name type="scientific">Salicibibacter cibarius</name>
    <dbReference type="NCBI Taxonomy" id="2743000"/>
    <lineage>
        <taxon>Bacteria</taxon>
        <taxon>Bacillati</taxon>
        <taxon>Bacillota</taxon>
        <taxon>Bacilli</taxon>
        <taxon>Bacillales</taxon>
        <taxon>Bacillaceae</taxon>
        <taxon>Salicibibacter</taxon>
    </lineage>
</organism>
<keyword evidence="11" id="KW-1185">Reference proteome</keyword>
<dbReference type="PROSITE" id="PS01016">
    <property type="entry name" value="GLYCOPROTEASE"/>
    <property type="match status" value="1"/>
</dbReference>
<feature type="binding site" evidence="8">
    <location>
        <position position="119"/>
    </location>
    <ligand>
        <name>Fe cation</name>
        <dbReference type="ChEBI" id="CHEBI:24875"/>
    </ligand>
</feature>
<evidence type="ECO:0000256" key="6">
    <source>
        <dbReference type="ARBA" id="ARBA00023315"/>
    </source>
</evidence>
<dbReference type="GO" id="GO:0005737">
    <property type="term" value="C:cytoplasm"/>
    <property type="evidence" value="ECO:0007669"/>
    <property type="project" value="UniProtKB-SubCell"/>
</dbReference>
<evidence type="ECO:0000256" key="5">
    <source>
        <dbReference type="ARBA" id="ARBA00023004"/>
    </source>
</evidence>
<evidence type="ECO:0000256" key="1">
    <source>
        <dbReference type="ARBA" id="ARBA00022490"/>
    </source>
</evidence>
<dbReference type="GO" id="GO:0005506">
    <property type="term" value="F:iron ion binding"/>
    <property type="evidence" value="ECO:0007669"/>
    <property type="project" value="UniProtKB-UniRule"/>
</dbReference>
<dbReference type="PANTHER" id="PTHR11735">
    <property type="entry name" value="TRNA N6-ADENOSINE THREONYLCARBAMOYLTRANSFERASE"/>
    <property type="match status" value="1"/>
</dbReference>